<dbReference type="AlphaFoldDB" id="B9ERR6"/>
<evidence type="ECO:0000313" key="1">
    <source>
        <dbReference type="EMBL" id="CAX31965.1"/>
    </source>
</evidence>
<keyword evidence="2" id="KW-1185">Reference proteome</keyword>
<accession>B9ERR6</accession>
<dbReference type="Proteomes" id="UP000001423">
    <property type="component" value="Chromosome"/>
</dbReference>
<dbReference type="HOGENOM" id="CLU_3083532_0_0_3"/>
<gene>
    <name evidence="1" type="ordered locus">PMT_2447</name>
</gene>
<proteinExistence type="predicted"/>
<evidence type="ECO:0000313" key="2">
    <source>
        <dbReference type="Proteomes" id="UP000001423"/>
    </source>
</evidence>
<protein>
    <submittedName>
        <fullName evidence="1">Uncharacterized protein</fullName>
    </submittedName>
</protein>
<dbReference type="KEGG" id="pmt:PMT_2447"/>
<organism evidence="1 2">
    <name type="scientific">Prochlorococcus marinus (strain MIT 9313)</name>
    <dbReference type="NCBI Taxonomy" id="74547"/>
    <lineage>
        <taxon>Bacteria</taxon>
        <taxon>Bacillati</taxon>
        <taxon>Cyanobacteriota</taxon>
        <taxon>Cyanophyceae</taxon>
        <taxon>Synechococcales</taxon>
        <taxon>Prochlorococcaceae</taxon>
        <taxon>Prochlorococcus</taxon>
    </lineage>
</organism>
<dbReference type="EMBL" id="BX548175">
    <property type="protein sequence ID" value="CAX31965.1"/>
    <property type="molecule type" value="Genomic_DNA"/>
</dbReference>
<reference evidence="1 2" key="1">
    <citation type="journal article" date="2003" name="Nature">
        <title>Genome divergence in two Prochlorococcus ecotypes reflects oceanic niche differentiation.</title>
        <authorList>
            <person name="Rocap G."/>
            <person name="Larimer F.W."/>
            <person name="Lamerdin J.E."/>
            <person name="Malfatti S."/>
            <person name="Chain P."/>
            <person name="Ahlgren N.A."/>
            <person name="Arellano A."/>
            <person name="Coleman M."/>
            <person name="Hauser L."/>
            <person name="Hess W.R."/>
            <person name="Johnson Z.I."/>
            <person name="Land M.L."/>
            <person name="Lindell D."/>
            <person name="Post A.F."/>
            <person name="Regala W."/>
            <person name="Shah M."/>
            <person name="Shaw S.L."/>
            <person name="Steglich C."/>
            <person name="Sullivan M.B."/>
            <person name="Ting C.S."/>
            <person name="Tolonen A."/>
            <person name="Webb E.A."/>
            <person name="Zinser E.R."/>
            <person name="Chisholm S.W."/>
        </authorList>
    </citation>
    <scope>NUCLEOTIDE SEQUENCE [LARGE SCALE GENOMIC DNA]</scope>
    <source>
        <strain evidence="2">MIT 9313</strain>
    </source>
</reference>
<sequence length="52" mass="6021">MIEPVVDRFFPFRLRPPLQVGALMNSNTVEQLRPFLGFSANKDRVETNAKSW</sequence>
<name>B9ERR6_PROMM</name>